<keyword evidence="3" id="KW-1185">Reference proteome</keyword>
<dbReference type="Proteomes" id="UP001240150">
    <property type="component" value="Chromosome"/>
</dbReference>
<evidence type="ECO:0000256" key="1">
    <source>
        <dbReference type="SAM" id="MobiDB-lite"/>
    </source>
</evidence>
<reference evidence="2 3" key="1">
    <citation type="submission" date="2023-06" db="EMBL/GenBank/DDBJ databases">
        <authorList>
            <person name="Yushchuk O."/>
            <person name="Binda E."/>
            <person name="Ruckert-Reed C."/>
            <person name="Fedorenko V."/>
            <person name="Kalinowski J."/>
            <person name="Marinelli F."/>
        </authorList>
    </citation>
    <scope>NUCLEOTIDE SEQUENCE [LARGE SCALE GENOMIC DNA]</scope>
    <source>
        <strain evidence="2 3">NRRL 3884</strain>
    </source>
</reference>
<feature type="region of interest" description="Disordered" evidence="1">
    <location>
        <begin position="1"/>
        <end position="61"/>
    </location>
</feature>
<sequence length="99" mass="10678">MALNGASAATTASRYGHNDGTRRNSTRRSASAARQSSTDRRLLHGVPIERQEEHLRDGYGSAGAEPLIDMMLLRQAEIAEREAASARDPAWGPCSSAVR</sequence>
<accession>A0ABY8W6L4</accession>
<feature type="compositionally biased region" description="Basic and acidic residues" evidence="1">
    <location>
        <begin position="37"/>
        <end position="57"/>
    </location>
</feature>
<dbReference type="EMBL" id="CP126980">
    <property type="protein sequence ID" value="WIM93471.1"/>
    <property type="molecule type" value="Genomic_DNA"/>
</dbReference>
<name>A0ABY8W6L4_9ACTN</name>
<proteinExistence type="predicted"/>
<organism evidence="2 3">
    <name type="scientific">Actinoplanes oblitus</name>
    <dbReference type="NCBI Taxonomy" id="3040509"/>
    <lineage>
        <taxon>Bacteria</taxon>
        <taxon>Bacillati</taxon>
        <taxon>Actinomycetota</taxon>
        <taxon>Actinomycetes</taxon>
        <taxon>Micromonosporales</taxon>
        <taxon>Micromonosporaceae</taxon>
        <taxon>Actinoplanes</taxon>
    </lineage>
</organism>
<evidence type="ECO:0000313" key="3">
    <source>
        <dbReference type="Proteomes" id="UP001240150"/>
    </source>
</evidence>
<protein>
    <submittedName>
        <fullName evidence="2">Uncharacterized protein</fullName>
    </submittedName>
</protein>
<feature type="compositionally biased region" description="Low complexity" evidence="1">
    <location>
        <begin position="27"/>
        <end position="36"/>
    </location>
</feature>
<gene>
    <name evidence="2" type="ORF">ACTOB_005450</name>
</gene>
<evidence type="ECO:0000313" key="2">
    <source>
        <dbReference type="EMBL" id="WIM93471.1"/>
    </source>
</evidence>